<dbReference type="OrthoDB" id="5876883at2759"/>
<dbReference type="InterPro" id="IPR050863">
    <property type="entry name" value="CenT-Element_Derived"/>
</dbReference>
<keyword evidence="4" id="KW-1185">Reference proteome</keyword>
<dbReference type="GO" id="GO:0005634">
    <property type="term" value="C:nucleus"/>
    <property type="evidence" value="ECO:0007669"/>
    <property type="project" value="TreeGrafter"/>
</dbReference>
<dbReference type="EMBL" id="LIAE01006926">
    <property type="protein sequence ID" value="PAV83767.1"/>
    <property type="molecule type" value="Genomic_DNA"/>
</dbReference>
<keyword evidence="1" id="KW-0238">DNA-binding</keyword>
<dbReference type="InterPro" id="IPR006600">
    <property type="entry name" value="HTH_CenpB_DNA-bd_dom"/>
</dbReference>
<gene>
    <name evidence="3" type="ORF">WR25_17623</name>
</gene>
<dbReference type="Gene3D" id="1.10.10.60">
    <property type="entry name" value="Homeodomain-like"/>
    <property type="match status" value="1"/>
</dbReference>
<protein>
    <recommendedName>
        <fullName evidence="2">HTH CENPB-type domain-containing protein</fullName>
    </recommendedName>
</protein>
<dbReference type="Proteomes" id="UP000218231">
    <property type="component" value="Unassembled WGS sequence"/>
</dbReference>
<reference evidence="3 4" key="1">
    <citation type="journal article" date="2017" name="Curr. Biol.">
        <title>Genome architecture and evolution of a unichromosomal asexual nematode.</title>
        <authorList>
            <person name="Fradin H."/>
            <person name="Zegar C."/>
            <person name="Gutwein M."/>
            <person name="Lucas J."/>
            <person name="Kovtun M."/>
            <person name="Corcoran D."/>
            <person name="Baugh L.R."/>
            <person name="Kiontke K."/>
            <person name="Gunsalus K."/>
            <person name="Fitch D.H."/>
            <person name="Piano F."/>
        </authorList>
    </citation>
    <scope>NUCLEOTIDE SEQUENCE [LARGE SCALE GENOMIC DNA]</scope>
    <source>
        <strain evidence="3">PF1309</strain>
    </source>
</reference>
<proteinExistence type="predicted"/>
<dbReference type="Pfam" id="PF03184">
    <property type="entry name" value="DDE_1"/>
    <property type="match status" value="1"/>
</dbReference>
<dbReference type="PANTHER" id="PTHR19303">
    <property type="entry name" value="TRANSPOSON"/>
    <property type="match status" value="1"/>
</dbReference>
<dbReference type="AlphaFoldDB" id="A0A2A2LCI4"/>
<dbReference type="STRING" id="2018661.A0A2A2LCI4"/>
<dbReference type="SMART" id="SM00674">
    <property type="entry name" value="CENPB"/>
    <property type="match status" value="1"/>
</dbReference>
<accession>A0A2A2LCI4</accession>
<evidence type="ECO:0000313" key="3">
    <source>
        <dbReference type="EMBL" id="PAV83767.1"/>
    </source>
</evidence>
<organism evidence="3 4">
    <name type="scientific">Diploscapter pachys</name>
    <dbReference type="NCBI Taxonomy" id="2018661"/>
    <lineage>
        <taxon>Eukaryota</taxon>
        <taxon>Metazoa</taxon>
        <taxon>Ecdysozoa</taxon>
        <taxon>Nematoda</taxon>
        <taxon>Chromadorea</taxon>
        <taxon>Rhabditida</taxon>
        <taxon>Rhabditina</taxon>
        <taxon>Rhabditomorpha</taxon>
        <taxon>Rhabditoidea</taxon>
        <taxon>Rhabditidae</taxon>
        <taxon>Diploscapter</taxon>
    </lineage>
</organism>
<dbReference type="GO" id="GO:0003677">
    <property type="term" value="F:DNA binding"/>
    <property type="evidence" value="ECO:0007669"/>
    <property type="project" value="UniProtKB-KW"/>
</dbReference>
<comment type="caution">
    <text evidence="3">The sequence shown here is derived from an EMBL/GenBank/DDBJ whole genome shotgun (WGS) entry which is preliminary data.</text>
</comment>
<evidence type="ECO:0000259" key="2">
    <source>
        <dbReference type="PROSITE" id="PS51253"/>
    </source>
</evidence>
<dbReference type="PANTHER" id="PTHR19303:SF73">
    <property type="entry name" value="PROTEIN PDC2"/>
    <property type="match status" value="1"/>
</dbReference>
<evidence type="ECO:0000256" key="1">
    <source>
        <dbReference type="ARBA" id="ARBA00023125"/>
    </source>
</evidence>
<evidence type="ECO:0000313" key="4">
    <source>
        <dbReference type="Proteomes" id="UP000218231"/>
    </source>
</evidence>
<dbReference type="Pfam" id="PF03221">
    <property type="entry name" value="HTH_Tnp_Tc5"/>
    <property type="match status" value="1"/>
</dbReference>
<dbReference type="InterPro" id="IPR004875">
    <property type="entry name" value="DDE_SF_endonuclease_dom"/>
</dbReference>
<sequence length="347" mass="40221">MIEIDKVRQAYAYWKSAQKESGHSLEHMRTQHRWIKSENHLRKLKKVGEDDNYIGEQRVLFKILANRLREKVEEKMAEGVSLHDSHLQQYAQQINREVTKIDGFKASHRWINDWKRAHRIVSRRVTKFVTRKTIVDRDQLQKAGKEFVEEVRTKMVGYSPSQVFNSDQTGLVREDHSKRSLANQGTKLVFRLCQSSNATTRSITVLPMLFLDGTLGPFSYVLVGETTGQFPRFRPLPNTPNLIVRAAKSHMMTRAHMEDWIRTCVAHPNAPSRYLMILDSWPSFRNHDAIRAALPPGMDVEVMNLPPGTTGQRQPLDLHFNGPFKAMVRLFSLYHRSNHVVTVTHNY</sequence>
<name>A0A2A2LCI4_9BILA</name>
<feature type="domain" description="HTH CENPB-type" evidence="2">
    <location>
        <begin position="52"/>
        <end position="124"/>
    </location>
</feature>
<dbReference type="PROSITE" id="PS51253">
    <property type="entry name" value="HTH_CENPB"/>
    <property type="match status" value="1"/>
</dbReference>